<dbReference type="InterPro" id="IPR011991">
    <property type="entry name" value="ArsR-like_HTH"/>
</dbReference>
<dbReference type="SUPFAM" id="SSF46785">
    <property type="entry name" value="Winged helix' DNA-binding domain"/>
    <property type="match status" value="1"/>
</dbReference>
<evidence type="ECO:0000313" key="1">
    <source>
        <dbReference type="EMBL" id="ELY97133.1"/>
    </source>
</evidence>
<dbReference type="CDD" id="cd00090">
    <property type="entry name" value="HTH_ARSR"/>
    <property type="match status" value="1"/>
</dbReference>
<gene>
    <name evidence="1" type="ORF">C481_21131</name>
</gene>
<dbReference type="Proteomes" id="UP000011554">
    <property type="component" value="Unassembled WGS sequence"/>
</dbReference>
<dbReference type="InterPro" id="IPR036388">
    <property type="entry name" value="WH-like_DNA-bd_sf"/>
</dbReference>
<keyword evidence="2" id="KW-1185">Reference proteome</keyword>
<evidence type="ECO:0000313" key="2">
    <source>
        <dbReference type="Proteomes" id="UP000011554"/>
    </source>
</evidence>
<dbReference type="AlphaFoldDB" id="M0AIC6"/>
<dbReference type="InterPro" id="IPR036390">
    <property type="entry name" value="WH_DNA-bd_sf"/>
</dbReference>
<dbReference type="eggNOG" id="arCOG03924">
    <property type="taxonomic scope" value="Archaea"/>
</dbReference>
<evidence type="ECO:0008006" key="3">
    <source>
        <dbReference type="Google" id="ProtNLM"/>
    </source>
</evidence>
<proteinExistence type="predicted"/>
<reference evidence="1 2" key="1">
    <citation type="journal article" date="2014" name="PLoS Genet.">
        <title>Phylogenetically driven sequencing of extremely halophilic archaea reveals strategies for static and dynamic osmo-response.</title>
        <authorList>
            <person name="Becker E.A."/>
            <person name="Seitzer P.M."/>
            <person name="Tritt A."/>
            <person name="Larsen D."/>
            <person name="Krusor M."/>
            <person name="Yao A.I."/>
            <person name="Wu D."/>
            <person name="Madern D."/>
            <person name="Eisen J.A."/>
            <person name="Darling A.E."/>
            <person name="Facciotti M.T."/>
        </authorList>
    </citation>
    <scope>NUCLEOTIDE SEQUENCE [LARGE SCALE GENOMIC DNA]</scope>
    <source>
        <strain evidence="1 2">DSM 12278</strain>
    </source>
</reference>
<accession>M0AIC6</accession>
<dbReference type="STRING" id="29540.C481_21131"/>
<dbReference type="EMBL" id="AOIO01000049">
    <property type="protein sequence ID" value="ELY97133.1"/>
    <property type="molecule type" value="Genomic_DNA"/>
</dbReference>
<comment type="caution">
    <text evidence="1">The sequence shown here is derived from an EMBL/GenBank/DDBJ whole genome shotgun (WGS) entry which is preliminary data.</text>
</comment>
<name>M0AIC6_NATA1</name>
<dbReference type="Gene3D" id="1.10.10.10">
    <property type="entry name" value="Winged helix-like DNA-binding domain superfamily/Winged helix DNA-binding domain"/>
    <property type="match status" value="1"/>
</dbReference>
<sequence length="115" mass="13238">MRKIFDIVELFSHFEPCKKVGRKVRIMRKPGDWMQNPTDERILEVLNTGLELGPTTIARNIDRDRTGVSRRLSVLIDYGLVNRVEEGYYEITDLGKQYLKGELNAGELEPIGDTE</sequence>
<organism evidence="1 2">
    <name type="scientific">Natrialba asiatica (strain ATCC 700177 / DSM 12278 / JCM 9576 / FERM P-10747 / NBRC 102637 / 172P1)</name>
    <dbReference type="NCBI Taxonomy" id="29540"/>
    <lineage>
        <taxon>Archaea</taxon>
        <taxon>Methanobacteriati</taxon>
        <taxon>Methanobacteriota</taxon>
        <taxon>Stenosarchaea group</taxon>
        <taxon>Halobacteria</taxon>
        <taxon>Halobacteriales</taxon>
        <taxon>Natrialbaceae</taxon>
        <taxon>Natrialba</taxon>
    </lineage>
</organism>
<dbReference type="PATRIC" id="fig|29540.5.peg.4264"/>
<protein>
    <recommendedName>
        <fullName evidence="3">PhiH1 repressor-like protein</fullName>
    </recommendedName>
</protein>